<organism evidence="2 3">
    <name type="scientific">Ensete ventricosum</name>
    <name type="common">Abyssinian banana</name>
    <name type="synonym">Musa ensete</name>
    <dbReference type="NCBI Taxonomy" id="4639"/>
    <lineage>
        <taxon>Eukaryota</taxon>
        <taxon>Viridiplantae</taxon>
        <taxon>Streptophyta</taxon>
        <taxon>Embryophyta</taxon>
        <taxon>Tracheophyta</taxon>
        <taxon>Spermatophyta</taxon>
        <taxon>Magnoliopsida</taxon>
        <taxon>Liliopsida</taxon>
        <taxon>Zingiberales</taxon>
        <taxon>Musaceae</taxon>
        <taxon>Ensete</taxon>
    </lineage>
</organism>
<comment type="caution">
    <text evidence="2">The sequence shown here is derived from an EMBL/GenBank/DDBJ whole genome shotgun (WGS) entry which is preliminary data.</text>
</comment>
<sequence>MFRALLSSIDSLDRFRVPMWAKQGKRQAESSGNLEDRTMTQGGEARKVGGSCRQVVARCMHADESKTVVRAAKEMGTETRRCWDMPAESRW</sequence>
<dbReference type="AlphaFoldDB" id="A0A426XA60"/>
<reference evidence="2 3" key="1">
    <citation type="journal article" date="2014" name="Agronomy (Basel)">
        <title>A Draft Genome Sequence for Ensete ventricosum, the Drought-Tolerant Tree Against Hunger.</title>
        <authorList>
            <person name="Harrison J."/>
            <person name="Moore K.A."/>
            <person name="Paszkiewicz K."/>
            <person name="Jones T."/>
            <person name="Grant M."/>
            <person name="Ambacheew D."/>
            <person name="Muzemil S."/>
            <person name="Studholme D.J."/>
        </authorList>
    </citation>
    <scope>NUCLEOTIDE SEQUENCE [LARGE SCALE GENOMIC DNA]</scope>
</reference>
<evidence type="ECO:0000256" key="1">
    <source>
        <dbReference type="SAM" id="MobiDB-lite"/>
    </source>
</evidence>
<dbReference type="Proteomes" id="UP000287651">
    <property type="component" value="Unassembled WGS sequence"/>
</dbReference>
<proteinExistence type="predicted"/>
<dbReference type="EMBL" id="AMZH03023753">
    <property type="protein sequence ID" value="RRT36324.1"/>
    <property type="molecule type" value="Genomic_DNA"/>
</dbReference>
<protein>
    <submittedName>
        <fullName evidence="2">Uncharacterized protein</fullName>
    </submittedName>
</protein>
<evidence type="ECO:0000313" key="2">
    <source>
        <dbReference type="EMBL" id="RRT36324.1"/>
    </source>
</evidence>
<evidence type="ECO:0000313" key="3">
    <source>
        <dbReference type="Proteomes" id="UP000287651"/>
    </source>
</evidence>
<name>A0A426XA60_ENSVE</name>
<gene>
    <name evidence="2" type="ORF">B296_00049962</name>
</gene>
<feature type="region of interest" description="Disordered" evidence="1">
    <location>
        <begin position="21"/>
        <end position="47"/>
    </location>
</feature>
<accession>A0A426XA60</accession>